<dbReference type="InterPro" id="IPR002129">
    <property type="entry name" value="PyrdxlP-dep_de-COase"/>
</dbReference>
<reference evidence="9" key="1">
    <citation type="journal article" date="2023" name="Mol. Phylogenet. Evol.">
        <title>Genome-scale phylogeny and comparative genomics of the fungal order Sordariales.</title>
        <authorList>
            <person name="Hensen N."/>
            <person name="Bonometti L."/>
            <person name="Westerberg I."/>
            <person name="Brannstrom I.O."/>
            <person name="Guillou S."/>
            <person name="Cros-Aarteil S."/>
            <person name="Calhoun S."/>
            <person name="Haridas S."/>
            <person name="Kuo A."/>
            <person name="Mondo S."/>
            <person name="Pangilinan J."/>
            <person name="Riley R."/>
            <person name="LaButti K."/>
            <person name="Andreopoulos B."/>
            <person name="Lipzen A."/>
            <person name="Chen C."/>
            <person name="Yan M."/>
            <person name="Daum C."/>
            <person name="Ng V."/>
            <person name="Clum A."/>
            <person name="Steindorff A."/>
            <person name="Ohm R.A."/>
            <person name="Martin F."/>
            <person name="Silar P."/>
            <person name="Natvig D.O."/>
            <person name="Lalanne C."/>
            <person name="Gautier V."/>
            <person name="Ament-Velasquez S.L."/>
            <person name="Kruys A."/>
            <person name="Hutchinson M.I."/>
            <person name="Powell A.J."/>
            <person name="Barry K."/>
            <person name="Miller A.N."/>
            <person name="Grigoriev I.V."/>
            <person name="Debuchy R."/>
            <person name="Gladieux P."/>
            <person name="Hiltunen Thoren M."/>
            <person name="Johannesson H."/>
        </authorList>
    </citation>
    <scope>NUCLEOTIDE SEQUENCE</scope>
    <source>
        <strain evidence="9">CBS 990.96</strain>
    </source>
</reference>
<evidence type="ECO:0000313" key="9">
    <source>
        <dbReference type="EMBL" id="KAK4226500.1"/>
    </source>
</evidence>
<dbReference type="InterPro" id="IPR015424">
    <property type="entry name" value="PyrdxlP-dep_Trfase"/>
</dbReference>
<evidence type="ECO:0000256" key="4">
    <source>
        <dbReference type="ARBA" id="ARBA00023239"/>
    </source>
</evidence>
<keyword evidence="7" id="KW-0175">Coiled coil</keyword>
<keyword evidence="3 5" id="KW-0663">Pyridoxal phosphate</keyword>
<dbReference type="PANTHER" id="PTHR11999:SF165">
    <property type="entry name" value="DECARBOXYLASE, PUTATIVE (AFU_ORTHOLOGUE AFUA_2G04980)-RELATED"/>
    <property type="match status" value="1"/>
</dbReference>
<evidence type="ECO:0000256" key="3">
    <source>
        <dbReference type="ARBA" id="ARBA00022898"/>
    </source>
</evidence>
<reference evidence="9" key="2">
    <citation type="submission" date="2023-05" db="EMBL/GenBank/DDBJ databases">
        <authorList>
            <consortium name="Lawrence Berkeley National Laboratory"/>
            <person name="Steindorff A."/>
            <person name="Hensen N."/>
            <person name="Bonometti L."/>
            <person name="Westerberg I."/>
            <person name="Brannstrom I.O."/>
            <person name="Guillou S."/>
            <person name="Cros-Aarteil S."/>
            <person name="Calhoun S."/>
            <person name="Haridas S."/>
            <person name="Kuo A."/>
            <person name="Mondo S."/>
            <person name="Pangilinan J."/>
            <person name="Riley R."/>
            <person name="Labutti K."/>
            <person name="Andreopoulos B."/>
            <person name="Lipzen A."/>
            <person name="Chen C."/>
            <person name="Yanf M."/>
            <person name="Daum C."/>
            <person name="Ng V."/>
            <person name="Clum A."/>
            <person name="Ohm R."/>
            <person name="Martin F."/>
            <person name="Silar P."/>
            <person name="Natvig D."/>
            <person name="Lalanne C."/>
            <person name="Gautier V."/>
            <person name="Ament-Velasquez S.L."/>
            <person name="Kruys A."/>
            <person name="Hutchinson M.I."/>
            <person name="Powell A.J."/>
            <person name="Barry K."/>
            <person name="Miller A.N."/>
            <person name="Grigoriev I.V."/>
            <person name="Debuchy R."/>
            <person name="Gladieux P."/>
            <person name="Thoren M.H."/>
            <person name="Johannesson H."/>
        </authorList>
    </citation>
    <scope>NUCLEOTIDE SEQUENCE</scope>
    <source>
        <strain evidence="9">CBS 990.96</strain>
    </source>
</reference>
<comment type="cofactor">
    <cofactor evidence="1 5 6">
        <name>pyridoxal 5'-phosphate</name>
        <dbReference type="ChEBI" id="CHEBI:597326"/>
    </cofactor>
</comment>
<dbReference type="Pfam" id="PF00282">
    <property type="entry name" value="Pyridoxal_deC"/>
    <property type="match status" value="1"/>
</dbReference>
<evidence type="ECO:0000256" key="5">
    <source>
        <dbReference type="PIRSR" id="PIRSR602129-50"/>
    </source>
</evidence>
<comment type="similarity">
    <text evidence="2 6">Belongs to the group II decarboxylase family.</text>
</comment>
<keyword evidence="9" id="KW-0808">Transferase</keyword>
<proteinExistence type="inferred from homology"/>
<dbReference type="Gene3D" id="3.90.1150.10">
    <property type="entry name" value="Aspartate Aminotransferase, domain 1"/>
    <property type="match status" value="1"/>
</dbReference>
<evidence type="ECO:0000256" key="1">
    <source>
        <dbReference type="ARBA" id="ARBA00001933"/>
    </source>
</evidence>
<evidence type="ECO:0000313" key="10">
    <source>
        <dbReference type="Proteomes" id="UP001301958"/>
    </source>
</evidence>
<protein>
    <submittedName>
        <fullName evidence="9">Pyridoxal phosphate-dependent transferase</fullName>
    </submittedName>
</protein>
<comment type="caution">
    <text evidence="9">The sequence shown here is derived from an EMBL/GenBank/DDBJ whole genome shotgun (WGS) entry which is preliminary data.</text>
</comment>
<dbReference type="GO" id="GO:0030170">
    <property type="term" value="F:pyridoxal phosphate binding"/>
    <property type="evidence" value="ECO:0007669"/>
    <property type="project" value="InterPro"/>
</dbReference>
<feature type="region of interest" description="Disordered" evidence="8">
    <location>
        <begin position="32"/>
        <end position="51"/>
    </location>
</feature>
<evidence type="ECO:0000256" key="8">
    <source>
        <dbReference type="SAM" id="MobiDB-lite"/>
    </source>
</evidence>
<dbReference type="PANTHER" id="PTHR11999">
    <property type="entry name" value="GROUP II PYRIDOXAL-5-PHOSPHATE DECARBOXYLASE"/>
    <property type="match status" value="1"/>
</dbReference>
<dbReference type="InterPro" id="IPR015422">
    <property type="entry name" value="PyrdxlP-dep_Trfase_small"/>
</dbReference>
<dbReference type="InterPro" id="IPR015421">
    <property type="entry name" value="PyrdxlP-dep_Trfase_major"/>
</dbReference>
<name>A0AAN7BN88_9PEZI</name>
<dbReference type="EMBL" id="MU865346">
    <property type="protein sequence ID" value="KAK4226500.1"/>
    <property type="molecule type" value="Genomic_DNA"/>
</dbReference>
<dbReference type="Proteomes" id="UP001301958">
    <property type="component" value="Unassembled WGS sequence"/>
</dbReference>
<dbReference type="InterPro" id="IPR010977">
    <property type="entry name" value="Aromatic_deC"/>
</dbReference>
<feature type="modified residue" description="N6-(pyridoxal phosphate)lysine" evidence="5">
    <location>
        <position position="406"/>
    </location>
</feature>
<evidence type="ECO:0000256" key="7">
    <source>
        <dbReference type="SAM" id="Coils"/>
    </source>
</evidence>
<keyword evidence="10" id="KW-1185">Reference proteome</keyword>
<dbReference type="SUPFAM" id="SSF53383">
    <property type="entry name" value="PLP-dependent transferases"/>
    <property type="match status" value="1"/>
</dbReference>
<dbReference type="GO" id="GO:0005737">
    <property type="term" value="C:cytoplasm"/>
    <property type="evidence" value="ECO:0007669"/>
    <property type="project" value="TreeGrafter"/>
</dbReference>
<feature type="coiled-coil region" evidence="7">
    <location>
        <begin position="299"/>
        <end position="326"/>
    </location>
</feature>
<dbReference type="GO" id="GO:0019752">
    <property type="term" value="P:carboxylic acid metabolic process"/>
    <property type="evidence" value="ECO:0007669"/>
    <property type="project" value="InterPro"/>
</dbReference>
<dbReference type="Gene3D" id="3.40.640.10">
    <property type="entry name" value="Type I PLP-dependent aspartate aminotransferase-like (Major domain)"/>
    <property type="match status" value="1"/>
</dbReference>
<accession>A0AAN7BN88</accession>
<evidence type="ECO:0000256" key="2">
    <source>
        <dbReference type="ARBA" id="ARBA00009533"/>
    </source>
</evidence>
<gene>
    <name evidence="9" type="ORF">QBC38DRAFT_480248</name>
</gene>
<dbReference type="AlphaFoldDB" id="A0AAN7BN88"/>
<dbReference type="GO" id="GO:0016740">
    <property type="term" value="F:transferase activity"/>
    <property type="evidence" value="ECO:0007669"/>
    <property type="project" value="UniProtKB-KW"/>
</dbReference>
<keyword evidence="4 6" id="KW-0456">Lyase</keyword>
<organism evidence="9 10">
    <name type="scientific">Podospora fimiseda</name>
    <dbReference type="NCBI Taxonomy" id="252190"/>
    <lineage>
        <taxon>Eukaryota</taxon>
        <taxon>Fungi</taxon>
        <taxon>Dikarya</taxon>
        <taxon>Ascomycota</taxon>
        <taxon>Pezizomycotina</taxon>
        <taxon>Sordariomycetes</taxon>
        <taxon>Sordariomycetidae</taxon>
        <taxon>Sordariales</taxon>
        <taxon>Podosporaceae</taxon>
        <taxon>Podospora</taxon>
    </lineage>
</organism>
<feature type="compositionally biased region" description="Polar residues" evidence="8">
    <location>
        <begin position="35"/>
        <end position="51"/>
    </location>
</feature>
<dbReference type="GO" id="GO:0016831">
    <property type="term" value="F:carboxy-lyase activity"/>
    <property type="evidence" value="ECO:0007669"/>
    <property type="project" value="TreeGrafter"/>
</dbReference>
<evidence type="ECO:0000256" key="6">
    <source>
        <dbReference type="RuleBase" id="RU000382"/>
    </source>
</evidence>
<sequence>MQYLFGSILICSDAVISERSITHGVCLTDPAESRQPASTSNHHFSTVDSSTPNIHITSTHLALCPTTISKHNPNRTITMSTSSSPSLDPESDYLLKSYTQLRTLLSHKISSPSSSPITPSSPSLSSLSLHKEIPPLPLDQTVTTNHLLHTILPNLNNQSISPNYYAFVTGSVLPIAQFADNIVTALDQNVQVHLPLHSPSTQIEDSALCMLLSLINFDQEEWKGRTFTTGATAGNILGLACGREYIINKRLPEGKTVAELGFLRACKEGGVQDVQVLTSLSHSSLSKAASVVGLGTGNVKQIGQKEKEWRLDLDRLEKELKEGEENGVVSIIAVSAGEVNTGRFATGVFDMPKIRSLADRYGAWVHVDGAFGLFVRALPKTDEFLALHAAVAGLELADSIAADGHKMLNVPYDNGIFLCRNASILTQVCSNPNAAYLSSPSSSTSQILSPLNIGIENSRRFRALPVYAVLLSEGRQGMGSMFSRMALLARRIAALIRDSEHYDWLPSPNASLESTFIIVLFRAKDEALNQILVDRINGSGKMYVSGTMWEGKKAVRLAVSTWRVDVERDIKIVEEVLTAVVAEHFDSAQAQE</sequence>